<keyword evidence="9 14" id="KW-0460">Magnesium</keyword>
<evidence type="ECO:0000259" key="16">
    <source>
        <dbReference type="PROSITE" id="PS50172"/>
    </source>
</evidence>
<dbReference type="Gene3D" id="2.40.50.140">
    <property type="entry name" value="Nucleic acid-binding proteins"/>
    <property type="match status" value="1"/>
</dbReference>
<evidence type="ECO:0000256" key="1">
    <source>
        <dbReference type="ARBA" id="ARBA00004067"/>
    </source>
</evidence>
<dbReference type="CDD" id="cd00114">
    <property type="entry name" value="LIGANc"/>
    <property type="match status" value="1"/>
</dbReference>
<keyword evidence="4 14" id="KW-0436">Ligase</keyword>
<dbReference type="Pfam" id="PF03119">
    <property type="entry name" value="DNA_ligase_ZBD"/>
    <property type="match status" value="1"/>
</dbReference>
<evidence type="ECO:0000256" key="7">
    <source>
        <dbReference type="ARBA" id="ARBA00022763"/>
    </source>
</evidence>
<dbReference type="InterPro" id="IPR013840">
    <property type="entry name" value="DNAligase_N"/>
</dbReference>
<evidence type="ECO:0000256" key="4">
    <source>
        <dbReference type="ARBA" id="ARBA00022598"/>
    </source>
</evidence>
<dbReference type="Gene3D" id="6.20.10.30">
    <property type="match status" value="1"/>
</dbReference>
<evidence type="ECO:0000313" key="17">
    <source>
        <dbReference type="EMBL" id="OGW98892.1"/>
    </source>
</evidence>
<dbReference type="InterPro" id="IPR010994">
    <property type="entry name" value="RuvA_2-like"/>
</dbReference>
<protein>
    <recommendedName>
        <fullName evidence="3 14">DNA ligase</fullName>
        <ecNumber evidence="2 14">6.5.1.2</ecNumber>
    </recommendedName>
    <alternativeName>
        <fullName evidence="14">Polydeoxyribonucleotide synthase [NAD(+)]</fullName>
    </alternativeName>
</protein>
<feature type="binding site" evidence="14">
    <location>
        <position position="438"/>
    </location>
    <ligand>
        <name>Zn(2+)</name>
        <dbReference type="ChEBI" id="CHEBI:29105"/>
    </ligand>
</feature>
<dbReference type="GO" id="GO:0005829">
    <property type="term" value="C:cytosol"/>
    <property type="evidence" value="ECO:0007669"/>
    <property type="project" value="TreeGrafter"/>
</dbReference>
<dbReference type="SMART" id="SM00292">
    <property type="entry name" value="BRCT"/>
    <property type="match status" value="1"/>
</dbReference>
<dbReference type="InterPro" id="IPR018239">
    <property type="entry name" value="DNA_ligase_AS"/>
</dbReference>
<organism evidence="17 18">
    <name type="scientific">Candidatus Danuiimicrobium aquiferis</name>
    <dbReference type="NCBI Taxonomy" id="1801832"/>
    <lineage>
        <taxon>Bacteria</taxon>
        <taxon>Pseudomonadati</taxon>
        <taxon>Candidatus Omnitrophota</taxon>
        <taxon>Candidatus Danuiimicrobium</taxon>
    </lineage>
</organism>
<dbReference type="Gene3D" id="1.10.150.20">
    <property type="entry name" value="5' to 3' exonuclease, C-terminal subdomain"/>
    <property type="match status" value="2"/>
</dbReference>
<feature type="domain" description="BRCT" evidence="16">
    <location>
        <begin position="596"/>
        <end position="680"/>
    </location>
</feature>
<dbReference type="HAMAP" id="MF_01588">
    <property type="entry name" value="DNA_ligase_A"/>
    <property type="match status" value="1"/>
</dbReference>
<dbReference type="PROSITE" id="PS01055">
    <property type="entry name" value="DNA_LIGASE_N1"/>
    <property type="match status" value="1"/>
</dbReference>
<evidence type="ECO:0000256" key="14">
    <source>
        <dbReference type="HAMAP-Rule" id="MF_01588"/>
    </source>
</evidence>
<comment type="cofactor">
    <cofactor evidence="14">
        <name>Mg(2+)</name>
        <dbReference type="ChEBI" id="CHEBI:18420"/>
    </cofactor>
    <cofactor evidence="14">
        <name>Mn(2+)</name>
        <dbReference type="ChEBI" id="CHEBI:29035"/>
    </cofactor>
</comment>
<keyword evidence="11 14" id="KW-0234">DNA repair</keyword>
<feature type="binding site" evidence="14">
    <location>
        <position position="418"/>
    </location>
    <ligand>
        <name>Zn(2+)</name>
        <dbReference type="ChEBI" id="CHEBI:29105"/>
    </ligand>
</feature>
<evidence type="ECO:0000256" key="6">
    <source>
        <dbReference type="ARBA" id="ARBA00022723"/>
    </source>
</evidence>
<dbReference type="InterPro" id="IPR004150">
    <property type="entry name" value="NAD_DNA_ligase_OB"/>
</dbReference>
<dbReference type="PROSITE" id="PS01056">
    <property type="entry name" value="DNA_LIGASE_N2"/>
    <property type="match status" value="1"/>
</dbReference>
<dbReference type="InterPro" id="IPR012340">
    <property type="entry name" value="NA-bd_OB-fold"/>
</dbReference>
<dbReference type="Pfam" id="PF14520">
    <property type="entry name" value="HHH_5"/>
    <property type="match status" value="1"/>
</dbReference>
<evidence type="ECO:0000256" key="15">
    <source>
        <dbReference type="RuleBase" id="RU000618"/>
    </source>
</evidence>
<keyword evidence="14" id="KW-0464">Manganese</keyword>
<dbReference type="AlphaFoldDB" id="A0A1G1L172"/>
<dbReference type="InterPro" id="IPR001357">
    <property type="entry name" value="BRCT_dom"/>
</dbReference>
<feature type="active site" description="N6-AMP-lysine intermediate" evidence="14">
    <location>
        <position position="116"/>
    </location>
</feature>
<feature type="binding site" evidence="14">
    <location>
        <position position="114"/>
    </location>
    <ligand>
        <name>NAD(+)</name>
        <dbReference type="ChEBI" id="CHEBI:57540"/>
    </ligand>
</feature>
<dbReference type="NCBIfam" id="NF005932">
    <property type="entry name" value="PRK07956.1"/>
    <property type="match status" value="1"/>
</dbReference>
<dbReference type="CDD" id="cd17748">
    <property type="entry name" value="BRCT_DNA_ligase_like"/>
    <property type="match status" value="1"/>
</dbReference>
<evidence type="ECO:0000313" key="18">
    <source>
        <dbReference type="Proteomes" id="UP000178187"/>
    </source>
</evidence>
<dbReference type="FunFam" id="1.10.150.20:FF:000007">
    <property type="entry name" value="DNA ligase"/>
    <property type="match status" value="1"/>
</dbReference>
<feature type="binding site" evidence="14">
    <location>
        <position position="321"/>
    </location>
    <ligand>
        <name>NAD(+)</name>
        <dbReference type="ChEBI" id="CHEBI:57540"/>
    </ligand>
</feature>
<dbReference type="Pfam" id="PF12826">
    <property type="entry name" value="HHH_2"/>
    <property type="match status" value="1"/>
</dbReference>
<keyword evidence="7 14" id="KW-0227">DNA damage</keyword>
<accession>A0A1G1L172</accession>
<reference evidence="17 18" key="1">
    <citation type="journal article" date="2016" name="Nat. Commun.">
        <title>Thousands of microbial genomes shed light on interconnected biogeochemical processes in an aquifer system.</title>
        <authorList>
            <person name="Anantharaman K."/>
            <person name="Brown C.T."/>
            <person name="Hug L.A."/>
            <person name="Sharon I."/>
            <person name="Castelle C.J."/>
            <person name="Probst A.J."/>
            <person name="Thomas B.C."/>
            <person name="Singh A."/>
            <person name="Wilkins M.J."/>
            <person name="Karaoz U."/>
            <person name="Brodie E.L."/>
            <person name="Williams K.H."/>
            <person name="Hubbard S.S."/>
            <person name="Banfield J.F."/>
        </authorList>
    </citation>
    <scope>NUCLEOTIDE SEQUENCE [LARGE SCALE GENOMIC DNA]</scope>
</reference>
<evidence type="ECO:0000256" key="8">
    <source>
        <dbReference type="ARBA" id="ARBA00022833"/>
    </source>
</evidence>
<dbReference type="Pfam" id="PF03120">
    <property type="entry name" value="OB_DNA_ligase"/>
    <property type="match status" value="1"/>
</dbReference>
<dbReference type="PIRSF" id="PIRSF001604">
    <property type="entry name" value="LigA"/>
    <property type="match status" value="1"/>
</dbReference>
<dbReference type="SUPFAM" id="SSF47781">
    <property type="entry name" value="RuvA domain 2-like"/>
    <property type="match status" value="1"/>
</dbReference>
<dbReference type="Gene3D" id="1.10.287.610">
    <property type="entry name" value="Helix hairpin bin"/>
    <property type="match status" value="1"/>
</dbReference>
<feature type="binding site" evidence="14">
    <location>
        <position position="297"/>
    </location>
    <ligand>
        <name>NAD(+)</name>
        <dbReference type="ChEBI" id="CHEBI:57540"/>
    </ligand>
</feature>
<evidence type="ECO:0000256" key="10">
    <source>
        <dbReference type="ARBA" id="ARBA00023027"/>
    </source>
</evidence>
<dbReference type="PANTHER" id="PTHR23389:SF9">
    <property type="entry name" value="DNA LIGASE"/>
    <property type="match status" value="1"/>
</dbReference>
<dbReference type="EMBL" id="MHFR01000022">
    <property type="protein sequence ID" value="OGW98892.1"/>
    <property type="molecule type" value="Genomic_DNA"/>
</dbReference>
<dbReference type="PANTHER" id="PTHR23389">
    <property type="entry name" value="CHROMOSOME TRANSMISSION FIDELITY FACTOR 18"/>
    <property type="match status" value="1"/>
</dbReference>
<evidence type="ECO:0000256" key="13">
    <source>
        <dbReference type="ARBA" id="ARBA00060881"/>
    </source>
</evidence>
<dbReference type="EC" id="6.5.1.2" evidence="2 14"/>
<comment type="similarity">
    <text evidence="13 14">Belongs to the NAD-dependent DNA ligase family. LigA subfamily.</text>
</comment>
<dbReference type="InterPro" id="IPR004149">
    <property type="entry name" value="Znf_DNAligase_C4"/>
</dbReference>
<comment type="caution">
    <text evidence="17">The sequence shown here is derived from an EMBL/GenBank/DDBJ whole genome shotgun (WGS) entry which is preliminary data.</text>
</comment>
<dbReference type="Gene3D" id="3.40.50.10190">
    <property type="entry name" value="BRCT domain"/>
    <property type="match status" value="1"/>
</dbReference>
<evidence type="ECO:0000256" key="2">
    <source>
        <dbReference type="ARBA" id="ARBA00012722"/>
    </source>
</evidence>
<keyword evidence="6 14" id="KW-0479">Metal-binding</keyword>
<dbReference type="Pfam" id="PF01653">
    <property type="entry name" value="DNA_ligase_aden"/>
    <property type="match status" value="1"/>
</dbReference>
<comment type="catalytic activity">
    <reaction evidence="12 14 15">
        <text>NAD(+) + (deoxyribonucleotide)n-3'-hydroxyl + 5'-phospho-(deoxyribonucleotide)m = (deoxyribonucleotide)n+m + AMP + beta-nicotinamide D-nucleotide.</text>
        <dbReference type="EC" id="6.5.1.2"/>
    </reaction>
</comment>
<dbReference type="InterPro" id="IPR013839">
    <property type="entry name" value="DNAligase_adenylation"/>
</dbReference>
<dbReference type="Proteomes" id="UP000178187">
    <property type="component" value="Unassembled WGS sequence"/>
</dbReference>
<keyword evidence="10 14" id="KW-0520">NAD</keyword>
<dbReference type="NCBIfam" id="TIGR00575">
    <property type="entry name" value="dnlj"/>
    <property type="match status" value="1"/>
</dbReference>
<dbReference type="InterPro" id="IPR003583">
    <property type="entry name" value="Hlx-hairpin-Hlx_DNA-bd_motif"/>
</dbReference>
<name>A0A1G1L172_9BACT</name>
<dbReference type="InterPro" id="IPR041663">
    <property type="entry name" value="DisA/LigA_HHH"/>
</dbReference>
<dbReference type="GO" id="GO:0006281">
    <property type="term" value="P:DNA repair"/>
    <property type="evidence" value="ECO:0007669"/>
    <property type="project" value="UniProtKB-KW"/>
</dbReference>
<feature type="binding site" evidence="14">
    <location>
        <begin position="83"/>
        <end position="84"/>
    </location>
    <ligand>
        <name>NAD(+)</name>
        <dbReference type="ChEBI" id="CHEBI:57540"/>
    </ligand>
</feature>
<dbReference type="InterPro" id="IPR033136">
    <property type="entry name" value="DNA_ligase_CS"/>
</dbReference>
<dbReference type="FunFam" id="1.10.287.610:FF:000002">
    <property type="entry name" value="DNA ligase"/>
    <property type="match status" value="1"/>
</dbReference>
<dbReference type="SUPFAM" id="SSF56091">
    <property type="entry name" value="DNA ligase/mRNA capping enzyme, catalytic domain"/>
    <property type="match status" value="1"/>
</dbReference>
<dbReference type="GO" id="GO:0046872">
    <property type="term" value="F:metal ion binding"/>
    <property type="evidence" value="ECO:0007669"/>
    <property type="project" value="UniProtKB-KW"/>
</dbReference>
<gene>
    <name evidence="14" type="primary">ligA</name>
    <name evidence="17" type="ORF">A3G33_02380</name>
</gene>
<sequence length="680" mass="76923">MKKTEAKSKIEKLRKTIEYHNRKYYIDAAPEISDQEYDRLLRELIDMEAVFPEFKTSDSPTERVGGVPLKEFKTVEHRISMLSMDNTYSYEELLDFDKRVKKGLGNDRVVYFVEEKIDGVSISLRYEKGILRWGATRGDGKFGDDVTENLKTVKTIPLRLEAVTGDLFSRDLPGVLEVRGEVYMSHDSFKKVNQEREISGEELFANPRNACAGTLKLLDSKMVAKRNLSFFCHGIGLSEGLELKSQHELFEFYRSVGLPTIEYAKRVGGIENVIDFATSFEKKRKSLKYDIDGLVVKVDSFDDRKILGVTSKSPRWMIAYKYPAVRAVTKLREIEISVGRTGALTPVAILEPVRLSGTTVSRASLHNRDEIERLDVRVGDYVEVEKSGEIIPKVFSVVKNKRTKTLPKFKFPNHCPVCGSEAVKLGDEVAIRCVSLACPAQLKGRIKHFAMRDAMDIEGLGDVLAEQLADQKLVKDLADIYYLDFDQIESLERMGKKSAENLFSAIEQSKQRELYRLILGLGILNAGERAAEILADRYKSLDRLMEVTEEELCEIREIGPVTAKSIVNFFKQSGTHKIIEKLRKAGVRFNIVERKKERTPFSGKSFVITGSLKQYSRSEAENLIRRFGGIPSASVGKKTDFLVMGEDPGSKYDKAKKFGVLIIEETTFSKMIEVGKKAEV</sequence>
<dbReference type="FunFam" id="2.40.50.140:FF:000012">
    <property type="entry name" value="DNA ligase"/>
    <property type="match status" value="1"/>
</dbReference>
<evidence type="ECO:0000256" key="12">
    <source>
        <dbReference type="ARBA" id="ARBA00034005"/>
    </source>
</evidence>
<feature type="binding site" evidence="14">
    <location>
        <position position="181"/>
    </location>
    <ligand>
        <name>NAD(+)</name>
        <dbReference type="ChEBI" id="CHEBI:57540"/>
    </ligand>
</feature>
<dbReference type="InterPro" id="IPR001679">
    <property type="entry name" value="DNA_ligase"/>
</dbReference>
<dbReference type="GO" id="GO:0003677">
    <property type="term" value="F:DNA binding"/>
    <property type="evidence" value="ECO:0007669"/>
    <property type="project" value="InterPro"/>
</dbReference>
<comment type="function">
    <text evidence="1 14">DNA ligase that catalyzes the formation of phosphodiester linkages between 5'-phosphoryl and 3'-hydroxyl groups in double-stranded DNA using NAD as a coenzyme and as the energy source for the reaction. It is essential for DNA replication and repair of damaged DNA.</text>
</comment>
<keyword evidence="5 14" id="KW-0235">DNA replication</keyword>
<dbReference type="SUPFAM" id="SSF52113">
    <property type="entry name" value="BRCT domain"/>
    <property type="match status" value="1"/>
</dbReference>
<dbReference type="Pfam" id="PF00533">
    <property type="entry name" value="BRCT"/>
    <property type="match status" value="1"/>
</dbReference>
<dbReference type="SMART" id="SM00532">
    <property type="entry name" value="LIGANc"/>
    <property type="match status" value="1"/>
</dbReference>
<feature type="binding site" evidence="14">
    <location>
        <position position="433"/>
    </location>
    <ligand>
        <name>Zn(2+)</name>
        <dbReference type="ChEBI" id="CHEBI:29105"/>
    </ligand>
</feature>
<evidence type="ECO:0000256" key="3">
    <source>
        <dbReference type="ARBA" id="ARBA00013308"/>
    </source>
</evidence>
<keyword evidence="8 14" id="KW-0862">Zinc</keyword>
<dbReference type="PROSITE" id="PS50172">
    <property type="entry name" value="BRCT"/>
    <property type="match status" value="1"/>
</dbReference>
<dbReference type="SMART" id="SM00278">
    <property type="entry name" value="HhH1"/>
    <property type="match status" value="3"/>
</dbReference>
<evidence type="ECO:0000256" key="11">
    <source>
        <dbReference type="ARBA" id="ARBA00023204"/>
    </source>
</evidence>
<dbReference type="GO" id="GO:0003911">
    <property type="term" value="F:DNA ligase (NAD+) activity"/>
    <property type="evidence" value="ECO:0007669"/>
    <property type="project" value="UniProtKB-UniRule"/>
</dbReference>
<dbReference type="InterPro" id="IPR036420">
    <property type="entry name" value="BRCT_dom_sf"/>
</dbReference>
<dbReference type="SUPFAM" id="SSF50249">
    <property type="entry name" value="Nucleic acid-binding proteins"/>
    <property type="match status" value="1"/>
</dbReference>
<feature type="binding site" evidence="14">
    <location>
        <begin position="34"/>
        <end position="38"/>
    </location>
    <ligand>
        <name>NAD(+)</name>
        <dbReference type="ChEBI" id="CHEBI:57540"/>
    </ligand>
</feature>
<dbReference type="Gene3D" id="3.30.470.30">
    <property type="entry name" value="DNA ligase/mRNA capping enzyme"/>
    <property type="match status" value="1"/>
</dbReference>
<feature type="binding site" evidence="14">
    <location>
        <position position="415"/>
    </location>
    <ligand>
        <name>Zn(2+)</name>
        <dbReference type="ChEBI" id="CHEBI:29105"/>
    </ligand>
</feature>
<evidence type="ECO:0000256" key="9">
    <source>
        <dbReference type="ARBA" id="ARBA00022842"/>
    </source>
</evidence>
<dbReference type="FunFam" id="3.30.470.30:FF:000001">
    <property type="entry name" value="DNA ligase"/>
    <property type="match status" value="1"/>
</dbReference>
<feature type="binding site" evidence="14">
    <location>
        <position position="137"/>
    </location>
    <ligand>
        <name>NAD(+)</name>
        <dbReference type="ChEBI" id="CHEBI:57540"/>
    </ligand>
</feature>
<proteinExistence type="inferred from homology"/>
<evidence type="ECO:0000256" key="5">
    <source>
        <dbReference type="ARBA" id="ARBA00022705"/>
    </source>
</evidence>
<dbReference type="GO" id="GO:0006260">
    <property type="term" value="P:DNA replication"/>
    <property type="evidence" value="ECO:0007669"/>
    <property type="project" value="UniProtKB-KW"/>
</dbReference>